<comment type="caution">
    <text evidence="1">The sequence shown here is derived from an EMBL/GenBank/DDBJ whole genome shotgun (WGS) entry which is preliminary data.</text>
</comment>
<evidence type="ECO:0008006" key="3">
    <source>
        <dbReference type="Google" id="ProtNLM"/>
    </source>
</evidence>
<evidence type="ECO:0000313" key="2">
    <source>
        <dbReference type="Proteomes" id="UP001620339"/>
    </source>
</evidence>
<organism evidence="1 2">
    <name type="scientific">Rhodanobacter hydrolyticus</name>
    <dbReference type="NCBI Taxonomy" id="2250595"/>
    <lineage>
        <taxon>Bacteria</taxon>
        <taxon>Pseudomonadati</taxon>
        <taxon>Pseudomonadota</taxon>
        <taxon>Gammaproteobacteria</taxon>
        <taxon>Lysobacterales</taxon>
        <taxon>Rhodanobacteraceae</taxon>
        <taxon>Rhodanobacter</taxon>
    </lineage>
</organism>
<gene>
    <name evidence="1" type="ORF">ISP25_07270</name>
</gene>
<keyword evidence="2" id="KW-1185">Reference proteome</keyword>
<proteinExistence type="predicted"/>
<dbReference type="RefSeq" id="WP_404612822.1">
    <property type="nucleotide sequence ID" value="NZ_JADIKK010000008.1"/>
</dbReference>
<sequence>MATTIVPLRSIYPRWHRFCDHCSNEFEGQQLFFNHRENAAGGFTWALCRDCISALNSKRKSVRENAYKRAMVRHAARYSEEFCQFVAQWYGVRRVHAHKEAKGAHA</sequence>
<dbReference type="Proteomes" id="UP001620339">
    <property type="component" value="Unassembled WGS sequence"/>
</dbReference>
<evidence type="ECO:0000313" key="1">
    <source>
        <dbReference type="EMBL" id="MFK2876862.1"/>
    </source>
</evidence>
<name>A0ABW8J3K6_9GAMM</name>
<accession>A0ABW8J3K6</accession>
<protein>
    <recommendedName>
        <fullName evidence="3">HNH endonuclease</fullName>
    </recommendedName>
</protein>
<reference evidence="1 2" key="1">
    <citation type="submission" date="2020-10" db="EMBL/GenBank/DDBJ databases">
        <title>Phylogeny of dyella-like bacteria.</title>
        <authorList>
            <person name="Fu J."/>
        </authorList>
    </citation>
    <scope>NUCLEOTIDE SEQUENCE [LARGE SCALE GENOMIC DNA]</scope>
    <source>
        <strain evidence="1 2">KACC 19113</strain>
    </source>
</reference>
<dbReference type="EMBL" id="JADIKK010000008">
    <property type="protein sequence ID" value="MFK2876862.1"/>
    <property type="molecule type" value="Genomic_DNA"/>
</dbReference>